<reference evidence="3" key="1">
    <citation type="submission" date="2021-02" db="EMBL/GenBank/DDBJ databases">
        <authorList>
            <person name="Nowell W R."/>
        </authorList>
    </citation>
    <scope>NUCLEOTIDE SEQUENCE</scope>
</reference>
<sequence length="120" mass="13232">MNIKVRGWATGTTFMIFPRCKAETTPMRDLEEGKGKKDQAPPPGWVPVHERLEKINKYTERIFSYPFRILETVLDNIQSFITQHSVSYSFCMCATISVTVSAATIAVGVGTGVGVGCSNN</sequence>
<protein>
    <submittedName>
        <fullName evidence="3">Uncharacterized protein</fullName>
    </submittedName>
</protein>
<organism evidence="3 4">
    <name type="scientific">Adineta ricciae</name>
    <name type="common">Rotifer</name>
    <dbReference type="NCBI Taxonomy" id="249248"/>
    <lineage>
        <taxon>Eukaryota</taxon>
        <taxon>Metazoa</taxon>
        <taxon>Spiralia</taxon>
        <taxon>Gnathifera</taxon>
        <taxon>Rotifera</taxon>
        <taxon>Eurotatoria</taxon>
        <taxon>Bdelloidea</taxon>
        <taxon>Adinetida</taxon>
        <taxon>Adinetidae</taxon>
        <taxon>Adineta</taxon>
    </lineage>
</organism>
<dbReference type="EMBL" id="CAJNOJ010000019">
    <property type="protein sequence ID" value="CAF0834912.1"/>
    <property type="molecule type" value="Genomic_DNA"/>
</dbReference>
<evidence type="ECO:0000313" key="2">
    <source>
        <dbReference type="EMBL" id="CAF0834912.1"/>
    </source>
</evidence>
<feature type="region of interest" description="Disordered" evidence="1">
    <location>
        <begin position="25"/>
        <end position="45"/>
    </location>
</feature>
<comment type="caution">
    <text evidence="3">The sequence shown here is derived from an EMBL/GenBank/DDBJ whole genome shotgun (WGS) entry which is preliminary data.</text>
</comment>
<dbReference type="Proteomes" id="UP000663852">
    <property type="component" value="Unassembled WGS sequence"/>
</dbReference>
<gene>
    <name evidence="2" type="ORF">EDS130_LOCUS6532</name>
    <name evidence="3" type="ORF">XAT740_LOCUS16792</name>
</gene>
<evidence type="ECO:0000256" key="1">
    <source>
        <dbReference type="SAM" id="MobiDB-lite"/>
    </source>
</evidence>
<name>A0A814LWN2_ADIRI</name>
<evidence type="ECO:0000313" key="4">
    <source>
        <dbReference type="Proteomes" id="UP000663828"/>
    </source>
</evidence>
<accession>A0A814LWN2</accession>
<keyword evidence="4" id="KW-1185">Reference proteome</keyword>
<proteinExistence type="predicted"/>
<dbReference type="Proteomes" id="UP000663828">
    <property type="component" value="Unassembled WGS sequence"/>
</dbReference>
<dbReference type="AlphaFoldDB" id="A0A814LWN2"/>
<evidence type="ECO:0000313" key="3">
    <source>
        <dbReference type="EMBL" id="CAF1070648.1"/>
    </source>
</evidence>
<dbReference type="EMBL" id="CAJNOR010001079">
    <property type="protein sequence ID" value="CAF1070648.1"/>
    <property type="molecule type" value="Genomic_DNA"/>
</dbReference>
<feature type="compositionally biased region" description="Basic and acidic residues" evidence="1">
    <location>
        <begin position="25"/>
        <end position="39"/>
    </location>
</feature>